<evidence type="ECO:0000313" key="2">
    <source>
        <dbReference type="EMBL" id="KAJ8490377.1"/>
    </source>
</evidence>
<proteinExistence type="predicted"/>
<evidence type="ECO:0000313" key="3">
    <source>
        <dbReference type="Proteomes" id="UP001222027"/>
    </source>
</evidence>
<gene>
    <name evidence="2" type="ORF">OPV22_012098</name>
</gene>
<sequence>MRDKRVCSYPDGMRRPFLFRHATIDRMGRRRRSPPSTRRSPTRSSPGISTWRWKGPPWFVAAEPPRQDVQASVGTKH</sequence>
<feature type="compositionally biased region" description="Low complexity" evidence="1">
    <location>
        <begin position="34"/>
        <end position="46"/>
    </location>
</feature>
<dbReference type="Proteomes" id="UP001222027">
    <property type="component" value="Unassembled WGS sequence"/>
</dbReference>
<protein>
    <submittedName>
        <fullName evidence="2">Uncharacterized protein</fullName>
    </submittedName>
</protein>
<reference evidence="2 3" key="1">
    <citation type="submission" date="2022-12" db="EMBL/GenBank/DDBJ databases">
        <title>Chromosome-scale assembly of the Ensete ventricosum genome.</title>
        <authorList>
            <person name="Dussert Y."/>
            <person name="Stocks J."/>
            <person name="Wendawek A."/>
            <person name="Woldeyes F."/>
            <person name="Nichols R.A."/>
            <person name="Borrell J.S."/>
        </authorList>
    </citation>
    <scope>NUCLEOTIDE SEQUENCE [LARGE SCALE GENOMIC DNA]</scope>
    <source>
        <strain evidence="3">cv. Maze</strain>
        <tissue evidence="2">Seeds</tissue>
    </source>
</reference>
<organism evidence="2 3">
    <name type="scientific">Ensete ventricosum</name>
    <name type="common">Abyssinian banana</name>
    <name type="synonym">Musa ensete</name>
    <dbReference type="NCBI Taxonomy" id="4639"/>
    <lineage>
        <taxon>Eukaryota</taxon>
        <taxon>Viridiplantae</taxon>
        <taxon>Streptophyta</taxon>
        <taxon>Embryophyta</taxon>
        <taxon>Tracheophyta</taxon>
        <taxon>Spermatophyta</taxon>
        <taxon>Magnoliopsida</taxon>
        <taxon>Liliopsida</taxon>
        <taxon>Zingiberales</taxon>
        <taxon>Musaceae</taxon>
        <taxon>Ensete</taxon>
    </lineage>
</organism>
<keyword evidence="3" id="KW-1185">Reference proteome</keyword>
<dbReference type="AlphaFoldDB" id="A0AAV8R6B8"/>
<dbReference type="EMBL" id="JAQQAF010000004">
    <property type="protein sequence ID" value="KAJ8490377.1"/>
    <property type="molecule type" value="Genomic_DNA"/>
</dbReference>
<feature type="region of interest" description="Disordered" evidence="1">
    <location>
        <begin position="20"/>
        <end position="52"/>
    </location>
</feature>
<accession>A0AAV8R6B8</accession>
<comment type="caution">
    <text evidence="2">The sequence shown here is derived from an EMBL/GenBank/DDBJ whole genome shotgun (WGS) entry which is preliminary data.</text>
</comment>
<name>A0AAV8R6B8_ENSVE</name>
<evidence type="ECO:0000256" key="1">
    <source>
        <dbReference type="SAM" id="MobiDB-lite"/>
    </source>
</evidence>